<dbReference type="InParanoid" id="A0A0Q9XN31"/>
<reference evidence="1 2" key="1">
    <citation type="journal article" date="2007" name="Nature">
        <title>Evolution of genes and genomes on the Drosophila phylogeny.</title>
        <authorList>
            <consortium name="Drosophila 12 Genomes Consortium"/>
            <person name="Clark A.G."/>
            <person name="Eisen M.B."/>
            <person name="Smith D.R."/>
            <person name="Bergman C.M."/>
            <person name="Oliver B."/>
            <person name="Markow T.A."/>
            <person name="Kaufman T.C."/>
            <person name="Kellis M."/>
            <person name="Gelbart W."/>
            <person name="Iyer V.N."/>
            <person name="Pollard D.A."/>
            <person name="Sackton T.B."/>
            <person name="Larracuente A.M."/>
            <person name="Singh N.D."/>
            <person name="Abad J.P."/>
            <person name="Abt D.N."/>
            <person name="Adryan B."/>
            <person name="Aguade M."/>
            <person name="Akashi H."/>
            <person name="Anderson W.W."/>
            <person name="Aquadro C.F."/>
            <person name="Ardell D.H."/>
            <person name="Arguello R."/>
            <person name="Artieri C.G."/>
            <person name="Barbash D.A."/>
            <person name="Barker D."/>
            <person name="Barsanti P."/>
            <person name="Batterham P."/>
            <person name="Batzoglou S."/>
            <person name="Begun D."/>
            <person name="Bhutkar A."/>
            <person name="Blanco E."/>
            <person name="Bosak S.A."/>
            <person name="Bradley R.K."/>
            <person name="Brand A.D."/>
            <person name="Brent M.R."/>
            <person name="Brooks A.N."/>
            <person name="Brown R.H."/>
            <person name="Butlin R.K."/>
            <person name="Caggese C."/>
            <person name="Calvi B.R."/>
            <person name="Bernardo de Carvalho A."/>
            <person name="Caspi A."/>
            <person name="Castrezana S."/>
            <person name="Celniker S.E."/>
            <person name="Chang J.L."/>
            <person name="Chapple C."/>
            <person name="Chatterji S."/>
            <person name="Chinwalla A."/>
            <person name="Civetta A."/>
            <person name="Clifton S.W."/>
            <person name="Comeron J.M."/>
            <person name="Costello J.C."/>
            <person name="Coyne J.A."/>
            <person name="Daub J."/>
            <person name="David R.G."/>
            <person name="Delcher A.L."/>
            <person name="Delehaunty K."/>
            <person name="Do C.B."/>
            <person name="Ebling H."/>
            <person name="Edwards K."/>
            <person name="Eickbush T."/>
            <person name="Evans J.D."/>
            <person name="Filipski A."/>
            <person name="Findeiss S."/>
            <person name="Freyhult E."/>
            <person name="Fulton L."/>
            <person name="Fulton R."/>
            <person name="Garcia A.C."/>
            <person name="Gardiner A."/>
            <person name="Garfield D.A."/>
            <person name="Garvin B.E."/>
            <person name="Gibson G."/>
            <person name="Gilbert D."/>
            <person name="Gnerre S."/>
            <person name="Godfrey J."/>
            <person name="Good R."/>
            <person name="Gotea V."/>
            <person name="Gravely B."/>
            <person name="Greenberg A.J."/>
            <person name="Griffiths-Jones S."/>
            <person name="Gross S."/>
            <person name="Guigo R."/>
            <person name="Gustafson E.A."/>
            <person name="Haerty W."/>
            <person name="Hahn M.W."/>
            <person name="Halligan D.L."/>
            <person name="Halpern A.L."/>
            <person name="Halter G.M."/>
            <person name="Han M.V."/>
            <person name="Heger A."/>
            <person name="Hillier L."/>
            <person name="Hinrichs A.S."/>
            <person name="Holmes I."/>
            <person name="Hoskins R.A."/>
            <person name="Hubisz M.J."/>
            <person name="Hultmark D."/>
            <person name="Huntley M.A."/>
            <person name="Jaffe D.B."/>
            <person name="Jagadeeshan S."/>
            <person name="Jeck W.R."/>
            <person name="Johnson J."/>
            <person name="Jones C.D."/>
            <person name="Jordan W.C."/>
            <person name="Karpen G.H."/>
            <person name="Kataoka E."/>
            <person name="Keightley P.D."/>
            <person name="Kheradpour P."/>
            <person name="Kirkness E.F."/>
            <person name="Koerich L.B."/>
            <person name="Kristiansen K."/>
            <person name="Kudrna D."/>
            <person name="Kulathinal R.J."/>
            <person name="Kumar S."/>
            <person name="Kwok R."/>
            <person name="Lander E."/>
            <person name="Langley C.H."/>
            <person name="Lapoint R."/>
            <person name="Lazzaro B.P."/>
            <person name="Lee S.J."/>
            <person name="Levesque L."/>
            <person name="Li R."/>
            <person name="Lin C.F."/>
            <person name="Lin M.F."/>
            <person name="Lindblad-Toh K."/>
            <person name="Llopart A."/>
            <person name="Long M."/>
            <person name="Low L."/>
            <person name="Lozovsky E."/>
            <person name="Lu J."/>
            <person name="Luo M."/>
            <person name="Machado C.A."/>
            <person name="Makalowski W."/>
            <person name="Marzo M."/>
            <person name="Matsuda M."/>
            <person name="Matzkin L."/>
            <person name="McAllister B."/>
            <person name="McBride C.S."/>
            <person name="McKernan B."/>
            <person name="McKernan K."/>
            <person name="Mendez-Lago M."/>
            <person name="Minx P."/>
            <person name="Mollenhauer M.U."/>
            <person name="Montooth K."/>
            <person name="Mount S.M."/>
            <person name="Mu X."/>
            <person name="Myers E."/>
            <person name="Negre B."/>
            <person name="Newfeld S."/>
            <person name="Nielsen R."/>
            <person name="Noor M.A."/>
            <person name="O'Grady P."/>
            <person name="Pachter L."/>
            <person name="Papaceit M."/>
            <person name="Parisi M.J."/>
            <person name="Parisi M."/>
            <person name="Parts L."/>
            <person name="Pedersen J.S."/>
            <person name="Pesole G."/>
            <person name="Phillippy A.M."/>
            <person name="Ponting C.P."/>
            <person name="Pop M."/>
            <person name="Porcelli D."/>
            <person name="Powell J.R."/>
            <person name="Prohaska S."/>
            <person name="Pruitt K."/>
            <person name="Puig M."/>
            <person name="Quesneville H."/>
            <person name="Ram K.R."/>
            <person name="Rand D."/>
            <person name="Rasmussen M.D."/>
            <person name="Reed L.K."/>
            <person name="Reenan R."/>
            <person name="Reily A."/>
            <person name="Remington K.A."/>
            <person name="Rieger T.T."/>
            <person name="Ritchie M.G."/>
            <person name="Robin C."/>
            <person name="Rogers Y.H."/>
            <person name="Rohde C."/>
            <person name="Rozas J."/>
            <person name="Rubenfield M.J."/>
            <person name="Ruiz A."/>
            <person name="Russo S."/>
            <person name="Salzberg S.L."/>
            <person name="Sanchez-Gracia A."/>
            <person name="Saranga D.J."/>
            <person name="Sato H."/>
            <person name="Schaeffer S.W."/>
            <person name="Schatz M.C."/>
            <person name="Schlenke T."/>
            <person name="Schwartz R."/>
            <person name="Segarra C."/>
            <person name="Singh R.S."/>
            <person name="Sirot L."/>
            <person name="Sirota M."/>
            <person name="Sisneros N.B."/>
            <person name="Smith C.D."/>
            <person name="Smith T.F."/>
            <person name="Spieth J."/>
            <person name="Stage D.E."/>
            <person name="Stark A."/>
            <person name="Stephan W."/>
            <person name="Strausberg R.L."/>
            <person name="Strempel S."/>
            <person name="Sturgill D."/>
            <person name="Sutton G."/>
            <person name="Sutton G.G."/>
            <person name="Tao W."/>
            <person name="Teichmann S."/>
            <person name="Tobari Y.N."/>
            <person name="Tomimura Y."/>
            <person name="Tsolas J.M."/>
            <person name="Valente V.L."/>
            <person name="Venter E."/>
            <person name="Venter J.C."/>
            <person name="Vicario S."/>
            <person name="Vieira F.G."/>
            <person name="Vilella A.J."/>
            <person name="Villasante A."/>
            <person name="Walenz B."/>
            <person name="Wang J."/>
            <person name="Wasserman M."/>
            <person name="Watts T."/>
            <person name="Wilson D."/>
            <person name="Wilson R.K."/>
            <person name="Wing R.A."/>
            <person name="Wolfner M.F."/>
            <person name="Wong A."/>
            <person name="Wong G.K."/>
            <person name="Wu C.I."/>
            <person name="Wu G."/>
            <person name="Yamamoto D."/>
            <person name="Yang H.P."/>
            <person name="Yang S.P."/>
            <person name="Yorke J.A."/>
            <person name="Yoshida K."/>
            <person name="Zdobnov E."/>
            <person name="Zhang P."/>
            <person name="Zhang Y."/>
            <person name="Zimin A.V."/>
            <person name="Baldwin J."/>
            <person name="Abdouelleil A."/>
            <person name="Abdulkadir J."/>
            <person name="Abebe A."/>
            <person name="Abera B."/>
            <person name="Abreu J."/>
            <person name="Acer S.C."/>
            <person name="Aftuck L."/>
            <person name="Alexander A."/>
            <person name="An P."/>
            <person name="Anderson E."/>
            <person name="Anderson S."/>
            <person name="Arachi H."/>
            <person name="Azer M."/>
            <person name="Bachantsang P."/>
            <person name="Barry A."/>
            <person name="Bayul T."/>
            <person name="Berlin A."/>
            <person name="Bessette D."/>
            <person name="Bloom T."/>
            <person name="Blye J."/>
            <person name="Boguslavskiy L."/>
            <person name="Bonnet C."/>
            <person name="Boukhgalter B."/>
            <person name="Bourzgui I."/>
            <person name="Brown A."/>
            <person name="Cahill P."/>
            <person name="Channer S."/>
            <person name="Cheshatsang Y."/>
            <person name="Chuda L."/>
            <person name="Citroen M."/>
            <person name="Collymore A."/>
            <person name="Cooke P."/>
            <person name="Costello M."/>
            <person name="D'Aco K."/>
            <person name="Daza R."/>
            <person name="De Haan G."/>
            <person name="DeGray S."/>
            <person name="DeMaso C."/>
            <person name="Dhargay N."/>
            <person name="Dooley K."/>
            <person name="Dooley E."/>
            <person name="Doricent M."/>
            <person name="Dorje P."/>
            <person name="Dorjee K."/>
            <person name="Dupes A."/>
            <person name="Elong R."/>
            <person name="Falk J."/>
            <person name="Farina A."/>
            <person name="Faro S."/>
            <person name="Ferguson D."/>
            <person name="Fisher S."/>
            <person name="Foley C.D."/>
            <person name="Franke A."/>
            <person name="Friedrich D."/>
            <person name="Gadbois L."/>
            <person name="Gearin G."/>
            <person name="Gearin C.R."/>
            <person name="Giannoukos G."/>
            <person name="Goode T."/>
            <person name="Graham J."/>
            <person name="Grandbois E."/>
            <person name="Grewal S."/>
            <person name="Gyaltsen K."/>
            <person name="Hafez N."/>
            <person name="Hagos B."/>
            <person name="Hall J."/>
            <person name="Henson C."/>
            <person name="Hollinger A."/>
            <person name="Honan T."/>
            <person name="Huard M.D."/>
            <person name="Hughes L."/>
            <person name="Hurhula B."/>
            <person name="Husby M.E."/>
            <person name="Kamat A."/>
            <person name="Kanga B."/>
            <person name="Kashin S."/>
            <person name="Khazanovich D."/>
            <person name="Kisner P."/>
            <person name="Lance K."/>
            <person name="Lara M."/>
            <person name="Lee W."/>
            <person name="Lennon N."/>
            <person name="Letendre F."/>
            <person name="LeVine R."/>
            <person name="Lipovsky A."/>
            <person name="Liu X."/>
            <person name="Liu J."/>
            <person name="Liu S."/>
            <person name="Lokyitsang T."/>
            <person name="Lokyitsang Y."/>
            <person name="Lubonja R."/>
            <person name="Lui A."/>
            <person name="MacDonald P."/>
            <person name="Magnisalis V."/>
            <person name="Maru K."/>
            <person name="Matthews C."/>
            <person name="McCusker W."/>
            <person name="McDonough S."/>
            <person name="Mehta T."/>
            <person name="Meldrim J."/>
            <person name="Meneus L."/>
            <person name="Mihai O."/>
            <person name="Mihalev A."/>
            <person name="Mihova T."/>
            <person name="Mittelman R."/>
            <person name="Mlenga V."/>
            <person name="Montmayeur A."/>
            <person name="Mulrain L."/>
            <person name="Navidi A."/>
            <person name="Naylor J."/>
            <person name="Negash T."/>
            <person name="Nguyen T."/>
            <person name="Nguyen N."/>
            <person name="Nicol R."/>
            <person name="Norbu C."/>
            <person name="Norbu N."/>
            <person name="Novod N."/>
            <person name="O'Neill B."/>
            <person name="Osman S."/>
            <person name="Markiewicz E."/>
            <person name="Oyono O.L."/>
            <person name="Patti C."/>
            <person name="Phunkhang P."/>
            <person name="Pierre F."/>
            <person name="Priest M."/>
            <person name="Raghuraman S."/>
            <person name="Rege F."/>
            <person name="Reyes R."/>
            <person name="Rise C."/>
            <person name="Rogov P."/>
            <person name="Ross K."/>
            <person name="Ryan E."/>
            <person name="Settipalli S."/>
            <person name="Shea T."/>
            <person name="Sherpa N."/>
            <person name="Shi L."/>
            <person name="Shih D."/>
            <person name="Sparrow T."/>
            <person name="Spaulding J."/>
            <person name="Stalker J."/>
            <person name="Stange-Thomann N."/>
            <person name="Stavropoulos S."/>
            <person name="Stone C."/>
            <person name="Strader C."/>
            <person name="Tesfaye S."/>
            <person name="Thomson T."/>
            <person name="Thoulutsang Y."/>
            <person name="Thoulutsang D."/>
            <person name="Topham K."/>
            <person name="Topping I."/>
            <person name="Tsamla T."/>
            <person name="Vassiliev H."/>
            <person name="Vo A."/>
            <person name="Wangchuk T."/>
            <person name="Wangdi T."/>
            <person name="Weiand M."/>
            <person name="Wilkinson J."/>
            <person name="Wilson A."/>
            <person name="Yadav S."/>
            <person name="Young G."/>
            <person name="Yu Q."/>
            <person name="Zembek L."/>
            <person name="Zhong D."/>
            <person name="Zimmer A."/>
            <person name="Zwirko Z."/>
            <person name="Jaffe D.B."/>
            <person name="Alvarez P."/>
            <person name="Brockman W."/>
            <person name="Butler J."/>
            <person name="Chin C."/>
            <person name="Gnerre S."/>
            <person name="Grabherr M."/>
            <person name="Kleber M."/>
            <person name="Mauceli E."/>
            <person name="MacCallum I."/>
        </authorList>
    </citation>
    <scope>NUCLEOTIDE SEQUENCE [LARGE SCALE GENOMIC DNA]</scope>
    <source>
        <strain evidence="2">Tucson 15081-1352.22</strain>
    </source>
</reference>
<keyword evidence="2" id="KW-1185">Reference proteome</keyword>
<dbReference type="KEGG" id="dmo:Dmoj_GI25992"/>
<dbReference type="Proteomes" id="UP000009192">
    <property type="component" value="Unassembled WGS sequence"/>
</dbReference>
<dbReference type="AlphaFoldDB" id="A0A0Q9XN31"/>
<evidence type="ECO:0000313" key="1">
    <source>
        <dbReference type="EMBL" id="KRG06692.1"/>
    </source>
</evidence>
<proteinExistence type="predicted"/>
<accession>A0A0Q9XN31</accession>
<dbReference type="InterPro" id="IPR010512">
    <property type="entry name" value="DUF1091"/>
</dbReference>
<sequence>MYKIDKLNGCQFLKNQMMSKFLSQIYRALVVNNTLFECPIRANVYFLRNLINPKIMPHFHPLGYYQLSIRIEMPENRKPLIMEILSK</sequence>
<gene>
    <name evidence="1" type="primary">Dmoj\GI25992</name>
    <name evidence="1" type="ORF">Dmoj_GI25992</name>
</gene>
<evidence type="ECO:0000313" key="2">
    <source>
        <dbReference type="Proteomes" id="UP000009192"/>
    </source>
</evidence>
<dbReference type="OrthoDB" id="8066187at2759"/>
<organism evidence="1 2">
    <name type="scientific">Drosophila mojavensis</name>
    <name type="common">Fruit fly</name>
    <dbReference type="NCBI Taxonomy" id="7230"/>
    <lineage>
        <taxon>Eukaryota</taxon>
        <taxon>Metazoa</taxon>
        <taxon>Ecdysozoa</taxon>
        <taxon>Arthropoda</taxon>
        <taxon>Hexapoda</taxon>
        <taxon>Insecta</taxon>
        <taxon>Pterygota</taxon>
        <taxon>Neoptera</taxon>
        <taxon>Endopterygota</taxon>
        <taxon>Diptera</taxon>
        <taxon>Brachycera</taxon>
        <taxon>Muscomorpha</taxon>
        <taxon>Ephydroidea</taxon>
        <taxon>Drosophilidae</taxon>
        <taxon>Drosophila</taxon>
    </lineage>
</organism>
<protein>
    <submittedName>
        <fullName evidence="1">Uncharacterized protein</fullName>
    </submittedName>
</protein>
<name>A0A0Q9XN31_DROMO</name>
<dbReference type="EMBL" id="CH933809">
    <property type="protein sequence ID" value="KRG06692.1"/>
    <property type="molecule type" value="Genomic_DNA"/>
</dbReference>
<dbReference type="Pfam" id="PF06477">
    <property type="entry name" value="DUF1091"/>
    <property type="match status" value="1"/>
</dbReference>